<proteinExistence type="inferred from homology"/>
<dbReference type="InterPro" id="IPR017767">
    <property type="entry name" value="PC-PLC"/>
</dbReference>
<dbReference type="GO" id="GO:0034480">
    <property type="term" value="F:phosphatidylcholine phospholipase C activity"/>
    <property type="evidence" value="ECO:0007669"/>
    <property type="project" value="UniProtKB-EC"/>
</dbReference>
<evidence type="ECO:0000256" key="4">
    <source>
        <dbReference type="SAM" id="MobiDB-lite"/>
    </source>
</evidence>
<dbReference type="Pfam" id="PF04185">
    <property type="entry name" value="Phosphoesterase"/>
    <property type="match status" value="1"/>
</dbReference>
<feature type="domain" description="Bacterial phospholipase C C-terminal" evidence="6">
    <location>
        <begin position="619"/>
        <end position="695"/>
    </location>
</feature>
<keyword evidence="8" id="KW-1185">Reference proteome</keyword>
<evidence type="ECO:0000256" key="3">
    <source>
        <dbReference type="ARBA" id="ARBA00022801"/>
    </source>
</evidence>
<comment type="similarity">
    <text evidence="1">Belongs to the bacterial phospholipase C family.</text>
</comment>
<dbReference type="AlphaFoldDB" id="A0A4R3M974"/>
<comment type="caution">
    <text evidence="7">The sequence shown here is derived from an EMBL/GenBank/DDBJ whole genome shotgun (WGS) entry which is preliminary data.</text>
</comment>
<dbReference type="InterPro" id="IPR007312">
    <property type="entry name" value="Phosphoesterase"/>
</dbReference>
<name>A0A4R3M974_9BURK</name>
<dbReference type="PANTHER" id="PTHR31956">
    <property type="entry name" value="NON-SPECIFIC PHOSPHOLIPASE C4-RELATED"/>
    <property type="match status" value="1"/>
</dbReference>
<dbReference type="PANTHER" id="PTHR31956:SF1">
    <property type="entry name" value="NON-SPECIFIC PHOSPHOLIPASE C1"/>
    <property type="match status" value="1"/>
</dbReference>
<dbReference type="EC" id="3.1.4.3" evidence="2"/>
<dbReference type="Proteomes" id="UP000295525">
    <property type="component" value="Unassembled WGS sequence"/>
</dbReference>
<protein>
    <recommendedName>
        <fullName evidence="2">phospholipase C</fullName>
        <ecNumber evidence="2">3.1.4.3</ecNumber>
    </recommendedName>
</protein>
<evidence type="ECO:0000256" key="1">
    <source>
        <dbReference type="ARBA" id="ARBA00009717"/>
    </source>
</evidence>
<keyword evidence="3" id="KW-0378">Hydrolase</keyword>
<organism evidence="7 8">
    <name type="scientific">Paralcaligenes ureilyticus</name>
    <dbReference type="NCBI Taxonomy" id="627131"/>
    <lineage>
        <taxon>Bacteria</taxon>
        <taxon>Pseudomonadati</taxon>
        <taxon>Pseudomonadota</taxon>
        <taxon>Betaproteobacteria</taxon>
        <taxon>Burkholderiales</taxon>
        <taxon>Alcaligenaceae</taxon>
        <taxon>Paralcaligenes</taxon>
    </lineage>
</organism>
<dbReference type="InterPro" id="IPR006311">
    <property type="entry name" value="TAT_signal"/>
</dbReference>
<feature type="region of interest" description="Disordered" evidence="4">
    <location>
        <begin position="696"/>
        <end position="716"/>
    </location>
</feature>
<dbReference type="RefSeq" id="WP_132579723.1">
    <property type="nucleotide sequence ID" value="NZ_SMAJ01000002.1"/>
</dbReference>
<evidence type="ECO:0000259" key="6">
    <source>
        <dbReference type="Pfam" id="PF05506"/>
    </source>
</evidence>
<feature type="signal peptide" evidence="5">
    <location>
        <begin position="1"/>
        <end position="24"/>
    </location>
</feature>
<gene>
    <name evidence="7" type="ORF">EDC26_10250</name>
</gene>
<dbReference type="InterPro" id="IPR008475">
    <property type="entry name" value="PLipase_C_C"/>
</dbReference>
<dbReference type="EMBL" id="SMAJ01000002">
    <property type="protein sequence ID" value="TCT10094.1"/>
    <property type="molecule type" value="Genomic_DNA"/>
</dbReference>
<dbReference type="GO" id="GO:0016042">
    <property type="term" value="P:lipid catabolic process"/>
    <property type="evidence" value="ECO:0007669"/>
    <property type="project" value="InterPro"/>
</dbReference>
<keyword evidence="5" id="KW-0732">Signal</keyword>
<sequence>MNQSTRRDFLNRTARSAAALTALAALPASIRKALAVSAHSASGTLKDVEHIVVLMQENRSFDHYLGHLSGVRGYNDRFPVRLAGKQTVWMQPRSDAFQGTIAPFHLDTRTTSAQCIGDLDHSWRKTHAAFNDGRYDQWPRYKTDMTMGYHLRQDIPFHYALADAFTVCDHYFCSMPGPTHPNRLFLMTGTNDPSGKGGGPLIDNRDLVDRPGLPAFTWTTYPERLEKAGISWQIYQEGTDPHDNYEGNYGLNVLANFKNFVKAADGSALHRRAMTARPLAQLARDVKNNALPQVSWLLPPAAFCEHPRWTPAYGANYVARALDALTANPEVWSKTVLFLMYDENDGFFDHIVPPQPPGDQRSGKSTVAVADELHTVVNPDHKPVYQADNLPYGLGPRVPMIVISPWSKGGFVCSQVFDHTSVIRFIEQRFGVIEPNISAWRRAVCGDLTAALDFSTRHIDLPPLPDTRGYRALADEQCRSLAKPQAPAGNEIAFHAQEPGTRPARPIPYDFRVTDTVNIKKRLLQLEFDNRGGQGAHFWAYSSDPAQAPRRYTVEAGKSLADDFPVDTGSGKYAWTVYGPNGFVRIFNGWMRVPDAASGVAAAAVNGGPAPDMLTVRDGYRNQAGVFLLELNNRAAEPLFIVLTDKAYGAPPRELTLLPESGFVSEWDIASNHHWYDISVTLVGHANYERRYAGHMETGHGSRTDPAAGAPVLVAD</sequence>
<feature type="domain" description="Bacterial phospholipase C C-terminal" evidence="6">
    <location>
        <begin position="503"/>
        <end position="589"/>
    </location>
</feature>
<evidence type="ECO:0000313" key="7">
    <source>
        <dbReference type="EMBL" id="TCT10094.1"/>
    </source>
</evidence>
<accession>A0A4R3M974</accession>
<evidence type="ECO:0000313" key="8">
    <source>
        <dbReference type="Proteomes" id="UP000295525"/>
    </source>
</evidence>
<evidence type="ECO:0000256" key="5">
    <source>
        <dbReference type="SAM" id="SignalP"/>
    </source>
</evidence>
<dbReference type="CDD" id="cd16014">
    <property type="entry name" value="PLC"/>
    <property type="match status" value="1"/>
</dbReference>
<dbReference type="InterPro" id="IPR017850">
    <property type="entry name" value="Alkaline_phosphatase_core_sf"/>
</dbReference>
<dbReference type="Pfam" id="PF05506">
    <property type="entry name" value="PLipase_C_C"/>
    <property type="match status" value="2"/>
</dbReference>
<dbReference type="Gene3D" id="3.40.720.10">
    <property type="entry name" value="Alkaline Phosphatase, subunit A"/>
    <property type="match status" value="2"/>
</dbReference>
<reference evidence="7 8" key="1">
    <citation type="submission" date="2019-03" db="EMBL/GenBank/DDBJ databases">
        <title>Genomic Encyclopedia of Type Strains, Phase IV (KMG-IV): sequencing the most valuable type-strain genomes for metagenomic binning, comparative biology and taxonomic classification.</title>
        <authorList>
            <person name="Goeker M."/>
        </authorList>
    </citation>
    <scope>NUCLEOTIDE SEQUENCE [LARGE SCALE GENOMIC DNA]</scope>
    <source>
        <strain evidence="7 8">DSM 24591</strain>
    </source>
</reference>
<evidence type="ECO:0000256" key="2">
    <source>
        <dbReference type="ARBA" id="ARBA00012018"/>
    </source>
</evidence>
<dbReference type="NCBIfam" id="TIGR03396">
    <property type="entry name" value="PC_PLC"/>
    <property type="match status" value="1"/>
</dbReference>
<feature type="chain" id="PRO_5020824452" description="phospholipase C" evidence="5">
    <location>
        <begin position="25"/>
        <end position="716"/>
    </location>
</feature>
<dbReference type="PROSITE" id="PS51318">
    <property type="entry name" value="TAT"/>
    <property type="match status" value="1"/>
</dbReference>
<dbReference type="OrthoDB" id="980947at2"/>